<organism evidence="11 12">
    <name type="scientific">Sporomusa malonica</name>
    <dbReference type="NCBI Taxonomy" id="112901"/>
    <lineage>
        <taxon>Bacteria</taxon>
        <taxon>Bacillati</taxon>
        <taxon>Bacillota</taxon>
        <taxon>Negativicutes</taxon>
        <taxon>Selenomonadales</taxon>
        <taxon>Sporomusaceae</taxon>
        <taxon>Sporomusa</taxon>
    </lineage>
</organism>
<dbReference type="InterPro" id="IPR043129">
    <property type="entry name" value="ATPase_NBD"/>
</dbReference>
<dbReference type="PANTHER" id="PTHR21060:SF3">
    <property type="entry name" value="BUTYRATE KINASE 2-RELATED"/>
    <property type="match status" value="1"/>
</dbReference>
<dbReference type="PANTHER" id="PTHR21060">
    <property type="entry name" value="ACETATE KINASE"/>
    <property type="match status" value="1"/>
</dbReference>
<evidence type="ECO:0000256" key="9">
    <source>
        <dbReference type="HAMAP-Rule" id="MF_00542"/>
    </source>
</evidence>
<evidence type="ECO:0000256" key="10">
    <source>
        <dbReference type="RuleBase" id="RU003835"/>
    </source>
</evidence>
<keyword evidence="12" id="KW-1185">Reference proteome</keyword>
<dbReference type="PROSITE" id="PS01076">
    <property type="entry name" value="ACETATE_KINASE_2"/>
    <property type="match status" value="1"/>
</dbReference>
<evidence type="ECO:0000313" key="11">
    <source>
        <dbReference type="EMBL" id="SMC41725.1"/>
    </source>
</evidence>
<dbReference type="PRINTS" id="PR00471">
    <property type="entry name" value="ACETATEKNASE"/>
</dbReference>
<dbReference type="GO" id="GO:0047761">
    <property type="term" value="F:butyrate kinase activity"/>
    <property type="evidence" value="ECO:0007669"/>
    <property type="project" value="UniProtKB-UniRule"/>
</dbReference>
<dbReference type="Pfam" id="PF00871">
    <property type="entry name" value="Acetate_kinase"/>
    <property type="match status" value="1"/>
</dbReference>
<dbReference type="PIRSF" id="PIRSF036458">
    <property type="entry name" value="Butyrate_kin"/>
    <property type="match status" value="1"/>
</dbReference>
<dbReference type="STRING" id="112901.SAMN04488500_102334"/>
<evidence type="ECO:0000256" key="8">
    <source>
        <dbReference type="ARBA" id="ARBA00048596"/>
    </source>
</evidence>
<evidence type="ECO:0000256" key="7">
    <source>
        <dbReference type="ARBA" id="ARBA00022840"/>
    </source>
</evidence>
<dbReference type="Gene3D" id="3.30.420.40">
    <property type="match status" value="2"/>
</dbReference>
<dbReference type="InterPro" id="IPR011245">
    <property type="entry name" value="Butyrate_kin"/>
</dbReference>
<comment type="subcellular location">
    <subcellularLocation>
        <location evidence="1 9">Cytoplasm</location>
    </subcellularLocation>
</comment>
<dbReference type="Proteomes" id="UP000192738">
    <property type="component" value="Unassembled WGS sequence"/>
</dbReference>
<dbReference type="NCBIfam" id="TIGR02707">
    <property type="entry name" value="butyr_kinase"/>
    <property type="match status" value="1"/>
</dbReference>
<gene>
    <name evidence="9" type="primary">buk</name>
    <name evidence="11" type="ORF">SAMN04488500_102334</name>
</gene>
<dbReference type="EC" id="2.7.2.7" evidence="9"/>
<evidence type="ECO:0000256" key="1">
    <source>
        <dbReference type="ARBA" id="ARBA00004496"/>
    </source>
</evidence>
<keyword evidence="7 9" id="KW-0067">ATP-binding</keyword>
<dbReference type="AlphaFoldDB" id="A0A1W1YZU7"/>
<dbReference type="NCBIfam" id="NF002834">
    <property type="entry name" value="PRK03011.1-5"/>
    <property type="match status" value="1"/>
</dbReference>
<reference evidence="11 12" key="1">
    <citation type="submission" date="2017-04" db="EMBL/GenBank/DDBJ databases">
        <authorList>
            <person name="Afonso C.L."/>
            <person name="Miller P.J."/>
            <person name="Scott M.A."/>
            <person name="Spackman E."/>
            <person name="Goraichik I."/>
            <person name="Dimitrov K.M."/>
            <person name="Suarez D.L."/>
            <person name="Swayne D.E."/>
        </authorList>
    </citation>
    <scope>NUCLEOTIDE SEQUENCE [LARGE SCALE GENOMIC DNA]</scope>
    <source>
        <strain evidence="11 12">DSM 5090</strain>
    </source>
</reference>
<evidence type="ECO:0000256" key="2">
    <source>
        <dbReference type="ARBA" id="ARBA00008748"/>
    </source>
</evidence>
<dbReference type="GO" id="GO:0005524">
    <property type="term" value="F:ATP binding"/>
    <property type="evidence" value="ECO:0007669"/>
    <property type="project" value="UniProtKB-KW"/>
</dbReference>
<dbReference type="InterPro" id="IPR000890">
    <property type="entry name" value="Aliphatic_acid_kin_short-chain"/>
</dbReference>
<dbReference type="GO" id="GO:0005737">
    <property type="term" value="C:cytoplasm"/>
    <property type="evidence" value="ECO:0007669"/>
    <property type="project" value="UniProtKB-SubCell"/>
</dbReference>
<keyword evidence="6 9" id="KW-0418">Kinase</keyword>
<dbReference type="CDD" id="cd24011">
    <property type="entry name" value="ASKHA_NBD_BK"/>
    <property type="match status" value="1"/>
</dbReference>
<comment type="catalytic activity">
    <reaction evidence="8 9">
        <text>butanoate + ATP = butanoyl phosphate + ADP</text>
        <dbReference type="Rhea" id="RHEA:13585"/>
        <dbReference type="ChEBI" id="CHEBI:17968"/>
        <dbReference type="ChEBI" id="CHEBI:30616"/>
        <dbReference type="ChEBI" id="CHEBI:58079"/>
        <dbReference type="ChEBI" id="CHEBI:456216"/>
        <dbReference type="EC" id="2.7.2.7"/>
    </reaction>
</comment>
<evidence type="ECO:0000256" key="4">
    <source>
        <dbReference type="ARBA" id="ARBA00022679"/>
    </source>
</evidence>
<dbReference type="GO" id="GO:0008776">
    <property type="term" value="F:acetate kinase activity"/>
    <property type="evidence" value="ECO:0007669"/>
    <property type="project" value="TreeGrafter"/>
</dbReference>
<dbReference type="SUPFAM" id="SSF53067">
    <property type="entry name" value="Actin-like ATPase domain"/>
    <property type="match status" value="2"/>
</dbReference>
<protein>
    <recommendedName>
        <fullName evidence="9">Probable butyrate kinase</fullName>
        <shortName evidence="9">BK</shortName>
        <ecNumber evidence="9">2.7.2.7</ecNumber>
    </recommendedName>
    <alternativeName>
        <fullName evidence="9">Branched-chain carboxylic acid kinase</fullName>
    </alternativeName>
</protein>
<accession>A0A1W1YZU7</accession>
<dbReference type="GO" id="GO:0006083">
    <property type="term" value="P:acetate metabolic process"/>
    <property type="evidence" value="ECO:0007669"/>
    <property type="project" value="TreeGrafter"/>
</dbReference>
<dbReference type="HAMAP" id="MF_00542">
    <property type="entry name" value="Butyrate_kinase"/>
    <property type="match status" value="1"/>
</dbReference>
<proteinExistence type="inferred from homology"/>
<dbReference type="InterPro" id="IPR023865">
    <property type="entry name" value="Aliphatic_acid_kinase_CS"/>
</dbReference>
<name>A0A1W1YZU7_9FIRM</name>
<keyword evidence="4 9" id="KW-0808">Transferase</keyword>
<evidence type="ECO:0000313" key="12">
    <source>
        <dbReference type="Proteomes" id="UP000192738"/>
    </source>
</evidence>
<dbReference type="PROSITE" id="PS01075">
    <property type="entry name" value="ACETATE_KINASE_1"/>
    <property type="match status" value="1"/>
</dbReference>
<evidence type="ECO:0000256" key="5">
    <source>
        <dbReference type="ARBA" id="ARBA00022741"/>
    </source>
</evidence>
<keyword evidence="5 9" id="KW-0547">Nucleotide-binding</keyword>
<keyword evidence="3 9" id="KW-0963">Cytoplasm</keyword>
<dbReference type="EMBL" id="FWXI01000002">
    <property type="protein sequence ID" value="SMC41725.1"/>
    <property type="molecule type" value="Genomic_DNA"/>
</dbReference>
<evidence type="ECO:0000256" key="6">
    <source>
        <dbReference type="ARBA" id="ARBA00022777"/>
    </source>
</evidence>
<sequence length="358" mass="39145">MAMAYTILTINPGSTSTKIGVYNDAVEFWSEKIIHDTGELSRFASVNAQYQHRLDKIKEKLRHSGVGLSEFDAFVARGGLLKPVMGGTYAINEGMLADLRESRYGTHASNLGALLAQSLAMEMHKPAFIVDPVVVDELKPVARITGRPEIKKRSIFHALNQKAIAHRLANQVNRPYEELTLIVAHLGGGISVGCHNKGRVIEVNNSLDGEGPFSPERAGTVQAAQFAELLFTLNLDRERVTKLLAGQGGLVAHLGTNDVREVENRITAGDDEVKLIYDAMIYQIARFIAAAAVPVSGCVDYIAITGGMAHSEYIIKELTEYISFIAPVKIFPGEDELKALAEGALRVLRGDEECREYI</sequence>
<comment type="similarity">
    <text evidence="2 9 10">Belongs to the acetokinase family.</text>
</comment>
<evidence type="ECO:0000256" key="3">
    <source>
        <dbReference type="ARBA" id="ARBA00022490"/>
    </source>
</evidence>